<evidence type="ECO:0000313" key="1">
    <source>
        <dbReference type="EMBL" id="CAG9539837.1"/>
    </source>
</evidence>
<gene>
    <name evidence="1" type="ORF">CJOHNSTONI_LOCUS9402</name>
</gene>
<organism evidence="1 2">
    <name type="scientific">Cercopithifilaria johnstoni</name>
    <dbReference type="NCBI Taxonomy" id="2874296"/>
    <lineage>
        <taxon>Eukaryota</taxon>
        <taxon>Metazoa</taxon>
        <taxon>Ecdysozoa</taxon>
        <taxon>Nematoda</taxon>
        <taxon>Chromadorea</taxon>
        <taxon>Rhabditida</taxon>
        <taxon>Spirurina</taxon>
        <taxon>Spiruromorpha</taxon>
        <taxon>Filarioidea</taxon>
        <taxon>Onchocercidae</taxon>
        <taxon>Cercopithifilaria</taxon>
    </lineage>
</organism>
<reference evidence="1" key="1">
    <citation type="submission" date="2021-09" db="EMBL/GenBank/DDBJ databases">
        <authorList>
            <consortium name="Pathogen Informatics"/>
        </authorList>
    </citation>
    <scope>NUCLEOTIDE SEQUENCE</scope>
</reference>
<keyword evidence="2" id="KW-1185">Reference proteome</keyword>
<name>A0A8J2MC50_9BILA</name>
<dbReference type="EMBL" id="CAKAEH010001852">
    <property type="protein sequence ID" value="CAG9539837.1"/>
    <property type="molecule type" value="Genomic_DNA"/>
</dbReference>
<evidence type="ECO:0000313" key="2">
    <source>
        <dbReference type="Proteomes" id="UP000746747"/>
    </source>
</evidence>
<proteinExistence type="predicted"/>
<accession>A0A8J2MC50</accession>
<dbReference type="Proteomes" id="UP000746747">
    <property type="component" value="Unassembled WGS sequence"/>
</dbReference>
<protein>
    <submittedName>
        <fullName evidence="1">Uncharacterized protein</fullName>
    </submittedName>
</protein>
<comment type="caution">
    <text evidence="1">The sequence shown here is derived from an EMBL/GenBank/DDBJ whole genome shotgun (WGS) entry which is preliminary data.</text>
</comment>
<sequence length="102" mass="12249">MSKNSIRSVERKHLNRYRFHAFFKIATSAGTHQQITTTSPYTRQQIATTSPYTRQQICDDITIYMSTNLRRHHHIHVDKLRCQQFTTSYLRLLKRLEFALFF</sequence>
<dbReference type="AlphaFoldDB" id="A0A8J2MC50"/>